<dbReference type="PANTHER" id="PTHR33383">
    <property type="entry name" value="MEMBRANE PROTEIN INSERTION EFFICIENCY FACTOR-RELATED"/>
    <property type="match status" value="1"/>
</dbReference>
<evidence type="ECO:0000256" key="1">
    <source>
        <dbReference type="HAMAP-Rule" id="MF_00386"/>
    </source>
</evidence>
<comment type="caution">
    <text evidence="2">The sequence shown here is derived from an EMBL/GenBank/DDBJ whole genome shotgun (WGS) entry which is preliminary data.</text>
</comment>
<dbReference type="AlphaFoldDB" id="A0A965GDQ3"/>
<accession>A0A965GDQ3</accession>
<dbReference type="SMART" id="SM01234">
    <property type="entry name" value="Haemolytic"/>
    <property type="match status" value="1"/>
</dbReference>
<dbReference type="PANTHER" id="PTHR33383:SF1">
    <property type="entry name" value="MEMBRANE PROTEIN INSERTION EFFICIENCY FACTOR-RELATED"/>
    <property type="match status" value="1"/>
</dbReference>
<gene>
    <name evidence="2" type="primary">yidD</name>
    <name evidence="2" type="ORF">EBT44_02435</name>
</gene>
<keyword evidence="1" id="KW-0472">Membrane</keyword>
<evidence type="ECO:0000313" key="3">
    <source>
        <dbReference type="Proteomes" id="UP000740727"/>
    </source>
</evidence>
<dbReference type="InterPro" id="IPR002696">
    <property type="entry name" value="Membr_insert_effic_factor_YidD"/>
</dbReference>
<proteinExistence type="inferred from homology"/>
<dbReference type="GO" id="GO:0005886">
    <property type="term" value="C:plasma membrane"/>
    <property type="evidence" value="ECO:0007669"/>
    <property type="project" value="UniProtKB-SubCell"/>
</dbReference>
<organism evidence="2 3">
    <name type="scientific">Candidatus Fonsibacter lacus</name>
    <dbReference type="NCBI Taxonomy" id="2576439"/>
    <lineage>
        <taxon>Bacteria</taxon>
        <taxon>Pseudomonadati</taxon>
        <taxon>Pseudomonadota</taxon>
        <taxon>Alphaproteobacteria</taxon>
        <taxon>Candidatus Pelagibacterales</taxon>
        <taxon>Candidatus Pelagibacterales incertae sedis</taxon>
        <taxon>Candidatus Fonsibacter</taxon>
    </lineage>
</organism>
<evidence type="ECO:0000313" key="2">
    <source>
        <dbReference type="EMBL" id="NBR93695.1"/>
    </source>
</evidence>
<dbReference type="Proteomes" id="UP000740727">
    <property type="component" value="Unassembled WGS sequence"/>
</dbReference>
<name>A0A965GDQ3_9PROT</name>
<keyword evidence="1" id="KW-1003">Cell membrane</keyword>
<comment type="function">
    <text evidence="1">Could be involved in insertion of integral membrane proteins into the membrane.</text>
</comment>
<reference evidence="2" key="1">
    <citation type="submission" date="2018-10" db="EMBL/GenBank/DDBJ databases">
        <title>Iterative Subtractive Binning of Freshwater Chronoseries Metagenomes Recovers Nearly Complete Genomes from over Four Hundred Novel Species.</title>
        <authorList>
            <person name="Rodriguez-R L.M."/>
            <person name="Tsementzi D."/>
            <person name="Luo C."/>
            <person name="Konstantinidis K.T."/>
        </authorList>
    </citation>
    <scope>NUCLEOTIDE SEQUENCE</scope>
    <source>
        <strain evidence="2">WB5_2A_028</strain>
    </source>
</reference>
<dbReference type="EMBL" id="RFXN01000019">
    <property type="protein sequence ID" value="NBR93695.1"/>
    <property type="molecule type" value="Genomic_DNA"/>
</dbReference>
<protein>
    <recommendedName>
        <fullName evidence="1">Putative membrane protein insertion efficiency factor</fullName>
    </recommendedName>
</protein>
<comment type="subcellular location">
    <subcellularLocation>
        <location evidence="1">Cell membrane</location>
        <topology evidence="1">Peripheral membrane protein</topology>
        <orientation evidence="1">Cytoplasmic side</orientation>
    </subcellularLocation>
</comment>
<sequence length="83" mass="9501">MIALIRIYQKWISPAFPARCKYYPTCSEYSILAIRSKGLLVGVTLTLWRLIRCNPWSMGGIDYPPGGRELSVGIEQQRRKANK</sequence>
<dbReference type="NCBIfam" id="TIGR00278">
    <property type="entry name" value="membrane protein insertion efficiency factor YidD"/>
    <property type="match status" value="1"/>
</dbReference>
<comment type="similarity">
    <text evidence="1">Belongs to the UPF0161 family.</text>
</comment>
<dbReference type="HAMAP" id="MF_00386">
    <property type="entry name" value="UPF0161_YidD"/>
    <property type="match status" value="1"/>
</dbReference>
<dbReference type="Pfam" id="PF01809">
    <property type="entry name" value="YidD"/>
    <property type="match status" value="1"/>
</dbReference>